<evidence type="ECO:0000313" key="3">
    <source>
        <dbReference type="Proteomes" id="UP000663891"/>
    </source>
</evidence>
<sequence length="174" mass="19766">MVSRFFSCVSSTVWFFTIAILTITGLTAIVIGLVGLGLYIPISMNYYEYTKSTCSVISHKYEDCQHGNTVSLNTCFSVIWSVEYILQNSIPDRYIFSTITELYTDSTAALEELRNYPVSTNHTCYYRTTNTANVQWLEPLSPIPYLVMLVVGFSLTGVYCIVISIIVLCRRRKQ</sequence>
<proteinExistence type="predicted"/>
<feature type="transmembrane region" description="Helical" evidence="1">
    <location>
        <begin position="143"/>
        <end position="169"/>
    </location>
</feature>
<evidence type="ECO:0000256" key="1">
    <source>
        <dbReference type="SAM" id="Phobius"/>
    </source>
</evidence>
<comment type="caution">
    <text evidence="2">The sequence shown here is derived from an EMBL/GenBank/DDBJ whole genome shotgun (WGS) entry which is preliminary data.</text>
</comment>
<name>A0A815FHB0_9BILA</name>
<reference evidence="2" key="1">
    <citation type="submission" date="2021-02" db="EMBL/GenBank/DDBJ databases">
        <authorList>
            <person name="Nowell W R."/>
        </authorList>
    </citation>
    <scope>NUCLEOTIDE SEQUENCE</scope>
</reference>
<dbReference type="OrthoDB" id="9993984at2759"/>
<organism evidence="2 3">
    <name type="scientific">Adineta steineri</name>
    <dbReference type="NCBI Taxonomy" id="433720"/>
    <lineage>
        <taxon>Eukaryota</taxon>
        <taxon>Metazoa</taxon>
        <taxon>Spiralia</taxon>
        <taxon>Gnathifera</taxon>
        <taxon>Rotifera</taxon>
        <taxon>Eurotatoria</taxon>
        <taxon>Bdelloidea</taxon>
        <taxon>Adinetida</taxon>
        <taxon>Adinetidae</taxon>
        <taxon>Adineta</taxon>
    </lineage>
</organism>
<protein>
    <submittedName>
        <fullName evidence="2">Uncharacterized protein</fullName>
    </submittedName>
</protein>
<evidence type="ECO:0000313" key="2">
    <source>
        <dbReference type="EMBL" id="CAF1326110.1"/>
    </source>
</evidence>
<keyword evidence="1" id="KW-0812">Transmembrane</keyword>
<dbReference type="Proteomes" id="UP000663891">
    <property type="component" value="Unassembled WGS sequence"/>
</dbReference>
<dbReference type="EMBL" id="CAJNON010000587">
    <property type="protein sequence ID" value="CAF1326110.1"/>
    <property type="molecule type" value="Genomic_DNA"/>
</dbReference>
<keyword evidence="1" id="KW-1133">Transmembrane helix</keyword>
<gene>
    <name evidence="2" type="ORF">VCS650_LOCUS32417</name>
</gene>
<accession>A0A815FHB0</accession>
<feature type="transmembrane region" description="Helical" evidence="1">
    <location>
        <begin position="12"/>
        <end position="40"/>
    </location>
</feature>
<dbReference type="AlphaFoldDB" id="A0A815FHB0"/>
<keyword evidence="1" id="KW-0472">Membrane</keyword>